<dbReference type="RefSeq" id="WP_115218352.1">
    <property type="nucleotide sequence ID" value="NZ_UHIA01000004.1"/>
</dbReference>
<evidence type="ECO:0000313" key="7">
    <source>
        <dbReference type="EMBL" id="SUO96661.1"/>
    </source>
</evidence>
<keyword evidence="4 5" id="KW-0963">Cytoplasm</keyword>
<proteinExistence type="inferred from homology"/>
<dbReference type="PANTHER" id="PTHR46268:SF23">
    <property type="entry name" value="UNIVERSAL STRESS PROTEIN A-RELATED"/>
    <property type="match status" value="1"/>
</dbReference>
<evidence type="ECO:0000256" key="3">
    <source>
        <dbReference type="ARBA" id="ARBA00011738"/>
    </source>
</evidence>
<dbReference type="EMBL" id="UHIA01000004">
    <property type="protein sequence ID" value="SUO96661.1"/>
    <property type="molecule type" value="Genomic_DNA"/>
</dbReference>
<gene>
    <name evidence="7" type="primary">uspA2</name>
    <name evidence="7" type="ORF">NCTC10717_01099</name>
</gene>
<comment type="similarity">
    <text evidence="2 5">Belongs to the universal stress protein A family.</text>
</comment>
<dbReference type="GO" id="GO:0005737">
    <property type="term" value="C:cytoplasm"/>
    <property type="evidence" value="ECO:0007669"/>
    <property type="project" value="UniProtKB-SubCell"/>
</dbReference>
<dbReference type="SUPFAM" id="SSF52402">
    <property type="entry name" value="Adenine nucleotide alpha hydrolases-like"/>
    <property type="match status" value="1"/>
</dbReference>
<name>A0A380MY90_9GAMM</name>
<dbReference type="PIRSF" id="PIRSF006276">
    <property type="entry name" value="UspA"/>
    <property type="match status" value="1"/>
</dbReference>
<dbReference type="Pfam" id="PF00582">
    <property type="entry name" value="Usp"/>
    <property type="match status" value="1"/>
</dbReference>
<protein>
    <recommendedName>
        <fullName evidence="5">Universal stress protein</fullName>
    </recommendedName>
</protein>
<dbReference type="OrthoDB" id="9792500at2"/>
<dbReference type="InterPro" id="IPR006016">
    <property type="entry name" value="UspA"/>
</dbReference>
<evidence type="ECO:0000256" key="2">
    <source>
        <dbReference type="ARBA" id="ARBA00008791"/>
    </source>
</evidence>
<dbReference type="InterPro" id="IPR006015">
    <property type="entry name" value="Universal_stress_UspA"/>
</dbReference>
<feature type="domain" description="UspA" evidence="6">
    <location>
        <begin position="4"/>
        <end position="142"/>
    </location>
</feature>
<accession>A0A380MY90</accession>
<evidence type="ECO:0000259" key="6">
    <source>
        <dbReference type="Pfam" id="PF00582"/>
    </source>
</evidence>
<evidence type="ECO:0000313" key="8">
    <source>
        <dbReference type="Proteomes" id="UP000254575"/>
    </source>
</evidence>
<dbReference type="InterPro" id="IPR014729">
    <property type="entry name" value="Rossmann-like_a/b/a_fold"/>
</dbReference>
<dbReference type="PANTHER" id="PTHR46268">
    <property type="entry name" value="STRESS RESPONSE PROTEIN NHAX"/>
    <property type="match status" value="1"/>
</dbReference>
<evidence type="ECO:0000256" key="5">
    <source>
        <dbReference type="PIRNR" id="PIRNR006276"/>
    </source>
</evidence>
<dbReference type="Proteomes" id="UP000254575">
    <property type="component" value="Unassembled WGS sequence"/>
</dbReference>
<evidence type="ECO:0000256" key="1">
    <source>
        <dbReference type="ARBA" id="ARBA00004496"/>
    </source>
</evidence>
<dbReference type="AlphaFoldDB" id="A0A380MY90"/>
<organism evidence="7 8">
    <name type="scientific">Suttonella indologenes</name>
    <dbReference type="NCBI Taxonomy" id="13276"/>
    <lineage>
        <taxon>Bacteria</taxon>
        <taxon>Pseudomonadati</taxon>
        <taxon>Pseudomonadota</taxon>
        <taxon>Gammaproteobacteria</taxon>
        <taxon>Cardiobacteriales</taxon>
        <taxon>Cardiobacteriaceae</taxon>
        <taxon>Suttonella</taxon>
    </lineage>
</organism>
<dbReference type="Gene3D" id="3.40.50.620">
    <property type="entry name" value="HUPs"/>
    <property type="match status" value="1"/>
</dbReference>
<evidence type="ECO:0000256" key="4">
    <source>
        <dbReference type="ARBA" id="ARBA00022490"/>
    </source>
</evidence>
<keyword evidence="8" id="KW-1185">Reference proteome</keyword>
<comment type="subunit">
    <text evidence="3">Homodimer.</text>
</comment>
<reference evidence="7 8" key="1">
    <citation type="submission" date="2018-06" db="EMBL/GenBank/DDBJ databases">
        <authorList>
            <consortium name="Pathogen Informatics"/>
            <person name="Doyle S."/>
        </authorList>
    </citation>
    <scope>NUCLEOTIDE SEQUENCE [LARGE SCALE GENOMIC DNA]</scope>
    <source>
        <strain evidence="7 8">NCTC10717</strain>
    </source>
</reference>
<sequence>MLGYKHILLVTDLREDSDIVAARAKALLHTQDAHLSVLHIVEETVLAAGYEIVPIVPVGDENELTSQAQTKIRELLQRHDLQATVHIDTALSTRRGILDYAQNSKPDLIIIGRHKRTGLASLLGATADDILPGVECDVLVVRLGEPV</sequence>
<comment type="subcellular location">
    <subcellularLocation>
        <location evidence="1 5">Cytoplasm</location>
    </subcellularLocation>
</comment>
<dbReference type="PRINTS" id="PR01438">
    <property type="entry name" value="UNVRSLSTRESS"/>
</dbReference>